<dbReference type="SUPFAM" id="SSF51261">
    <property type="entry name" value="Duplicated hybrid motif"/>
    <property type="match status" value="1"/>
</dbReference>
<dbReference type="KEGG" id="hor:Hore_10980"/>
<dbReference type="InterPro" id="IPR011055">
    <property type="entry name" value="Dup_hybrid_motif"/>
</dbReference>
<dbReference type="Pfam" id="PF01551">
    <property type="entry name" value="Peptidase_M23"/>
    <property type="match status" value="1"/>
</dbReference>
<organism evidence="3 4">
    <name type="scientific">Halothermothrix orenii (strain H 168 / OCM 544 / DSM 9562)</name>
    <dbReference type="NCBI Taxonomy" id="373903"/>
    <lineage>
        <taxon>Bacteria</taxon>
        <taxon>Bacillati</taxon>
        <taxon>Bacillota</taxon>
        <taxon>Clostridia</taxon>
        <taxon>Halanaerobiales</taxon>
        <taxon>Halothermotrichaceae</taxon>
        <taxon>Halothermothrix</taxon>
    </lineage>
</organism>
<dbReference type="PANTHER" id="PTHR21666">
    <property type="entry name" value="PEPTIDASE-RELATED"/>
    <property type="match status" value="1"/>
</dbReference>
<evidence type="ECO:0000256" key="1">
    <source>
        <dbReference type="SAM" id="SignalP"/>
    </source>
</evidence>
<reference evidence="3 4" key="1">
    <citation type="journal article" date="2009" name="PLoS ONE">
        <title>Genome analysis of the anaerobic thermohalophilic bacterium Halothermothrix orenii.</title>
        <authorList>
            <person name="Mavromatis K."/>
            <person name="Ivanova N."/>
            <person name="Anderson I."/>
            <person name="Lykidis A."/>
            <person name="Hooper S.D."/>
            <person name="Sun H."/>
            <person name="Kunin V."/>
            <person name="Lapidus A."/>
            <person name="Hugenholtz P."/>
            <person name="Patel B."/>
            <person name="Kyrpides N.C."/>
        </authorList>
    </citation>
    <scope>NUCLEOTIDE SEQUENCE [LARGE SCALE GENOMIC DNA]</scope>
    <source>
        <strain evidence="4">H 168 / OCM 544 / DSM 9562</strain>
    </source>
</reference>
<dbReference type="FunFam" id="2.70.70.10:FF:000006">
    <property type="entry name" value="M23 family peptidase"/>
    <property type="match status" value="1"/>
</dbReference>
<keyword evidence="1" id="KW-0732">Signal</keyword>
<dbReference type="eggNOG" id="COG1388">
    <property type="taxonomic scope" value="Bacteria"/>
</dbReference>
<dbReference type="Gene3D" id="2.70.70.10">
    <property type="entry name" value="Glucose Permease (Domain IIA)"/>
    <property type="match status" value="1"/>
</dbReference>
<dbReference type="InterPro" id="IPR018392">
    <property type="entry name" value="LysM"/>
</dbReference>
<dbReference type="Gene3D" id="3.10.350.10">
    <property type="entry name" value="LysM domain"/>
    <property type="match status" value="2"/>
</dbReference>
<dbReference type="OrthoDB" id="9814460at2"/>
<evidence type="ECO:0000259" key="2">
    <source>
        <dbReference type="PROSITE" id="PS51782"/>
    </source>
</evidence>
<sequence length="274" mass="31417">MKLLKNIIVLFVFIVFLTSLVQAAETTVYTVKRGDTLSKIAHYFDVNIEKIISLNKINNPDVIRIGQKIKIPVKKVTYQVKRGDSLWEIAKKFRVNIKTLIKINQIKNPRVIYAGQKIMIPTNSGEVRYTLASRSYDSHFIWPVQGRLTSEFGWRIHPIRKEKHFHTGIDIAVPIGSPVYAAEEGIVIYSGWKNGYGNLVIIKHRDNKLTYYAHNLRLLVKKGERVKQGRIIALSGNSGDSTGPHLHFEIRVGNRVVNPLQYLNKRYLLNGFRV</sequence>
<dbReference type="GO" id="GO:0004222">
    <property type="term" value="F:metalloendopeptidase activity"/>
    <property type="evidence" value="ECO:0007669"/>
    <property type="project" value="TreeGrafter"/>
</dbReference>
<dbReference type="Pfam" id="PF01476">
    <property type="entry name" value="LysM"/>
    <property type="match status" value="2"/>
</dbReference>
<feature type="domain" description="LysM" evidence="2">
    <location>
        <begin position="27"/>
        <end position="71"/>
    </location>
</feature>
<keyword evidence="4" id="KW-1185">Reference proteome</keyword>
<evidence type="ECO:0000313" key="4">
    <source>
        <dbReference type="Proteomes" id="UP000000719"/>
    </source>
</evidence>
<accession>B8CX33</accession>
<dbReference type="HOGENOM" id="CLU_029425_7_3_9"/>
<dbReference type="SMART" id="SM00257">
    <property type="entry name" value="LysM"/>
    <property type="match status" value="2"/>
</dbReference>
<dbReference type="AlphaFoldDB" id="B8CX33"/>
<dbReference type="EMBL" id="CP001098">
    <property type="protein sequence ID" value="ACL69852.1"/>
    <property type="molecule type" value="Genomic_DNA"/>
</dbReference>
<dbReference type="CDD" id="cd12797">
    <property type="entry name" value="M23_peptidase"/>
    <property type="match status" value="1"/>
</dbReference>
<dbReference type="InterPro" id="IPR050570">
    <property type="entry name" value="Cell_wall_metabolism_enzyme"/>
</dbReference>
<feature type="signal peptide" evidence="1">
    <location>
        <begin position="1"/>
        <end position="23"/>
    </location>
</feature>
<dbReference type="PANTHER" id="PTHR21666:SF270">
    <property type="entry name" value="MUREIN HYDROLASE ACTIVATOR ENVC"/>
    <property type="match status" value="1"/>
</dbReference>
<proteinExistence type="predicted"/>
<dbReference type="eggNOG" id="COG0739">
    <property type="taxonomic scope" value="Bacteria"/>
</dbReference>
<dbReference type="CDD" id="cd00118">
    <property type="entry name" value="LysM"/>
    <property type="match status" value="2"/>
</dbReference>
<dbReference type="InterPro" id="IPR016047">
    <property type="entry name" value="M23ase_b-sheet_dom"/>
</dbReference>
<feature type="domain" description="LysM" evidence="2">
    <location>
        <begin position="76"/>
        <end position="120"/>
    </location>
</feature>
<feature type="chain" id="PRO_5002870340" evidence="1">
    <location>
        <begin position="24"/>
        <end position="274"/>
    </location>
</feature>
<protein>
    <submittedName>
        <fullName evidence="3">Peptidase M23B</fullName>
    </submittedName>
</protein>
<gene>
    <name evidence="3" type="ordered locus">Hore_10980</name>
</gene>
<dbReference type="RefSeq" id="WP_012636037.1">
    <property type="nucleotide sequence ID" value="NC_011899.1"/>
</dbReference>
<dbReference type="Proteomes" id="UP000000719">
    <property type="component" value="Chromosome"/>
</dbReference>
<name>B8CX33_HALOH</name>
<dbReference type="InterPro" id="IPR036779">
    <property type="entry name" value="LysM_dom_sf"/>
</dbReference>
<evidence type="ECO:0000313" key="3">
    <source>
        <dbReference type="EMBL" id="ACL69852.1"/>
    </source>
</evidence>
<dbReference type="STRING" id="373903.Hore_10980"/>
<dbReference type="PROSITE" id="PS51782">
    <property type="entry name" value="LYSM"/>
    <property type="match status" value="2"/>
</dbReference>